<evidence type="ECO:0000259" key="7">
    <source>
        <dbReference type="PROSITE" id="PS52004"/>
    </source>
</evidence>
<evidence type="ECO:0000256" key="3">
    <source>
        <dbReference type="ARBA" id="ARBA00022679"/>
    </source>
</evidence>
<evidence type="ECO:0000256" key="2">
    <source>
        <dbReference type="ARBA" id="ARBA00022553"/>
    </source>
</evidence>
<dbReference type="SUPFAM" id="SSF53901">
    <property type="entry name" value="Thiolase-like"/>
    <property type="match status" value="2"/>
</dbReference>
<accession>A0A399R0A0</accession>
<dbReference type="Pfam" id="PF07977">
    <property type="entry name" value="FabA"/>
    <property type="match status" value="3"/>
</dbReference>
<sequence length="2489" mass="266269">MAAWWMMASTPNSPSLALPSSQNPQVPTPSPTPCSLAPPAQSKSLLARRSPMAKPTFEPIAIIGRGCVLPGALTPAELWQAVLDEKTLITDAPSGKWGVTEAEHQALGYKGAFVTGFDKVFDAAAHDLGDTDAADLDPVFQWLLHAGREAWREAGQPKSRRSRIGVIAGNLGYPSRALSDFAADIWLDGASDIHPQNRFNTGGPAQLLARALGAAGPAFAVDAACASSLYAIKLACDRLQDHSLDVVIAAAVNGADNLILHQGFSALNALSPTGRSRPFVDGADGLVPAEGAAAIVLKRLSDCDLADRVFGVIRGIGLSNDGRRKSLLAPDGDGQREAMTAAWAGSGLDPARDIGLLEAHATGTRTGDAVELAATAAHFDGLENLPIGSLKGNLGHLITAAGMASLIKLTFAVNEGTIPPTRLEGDAISGFEGSGLTPARQGKWPDDRPRVAALSNFGFGGNNAHLILAADDGHRARRTPVKAASKAVPVSITATGLSLGPDRGVARVLQRLMRPPKDARGPLLETHADPKALRAPPSDLSSAQGQQVALWDTIDEALARVAIPDGARVGVFTGFACSPEATRWMLRARIASRLGLDPEAAQTDDARNAIAPPLKAGDVLGAMPNVSANRINVRGDWRAQGFAVMEEEASGLRAAELAIRALQAGEIDAAIVAAADLSSDLVHRASGSPLTGDGAAALILMRSEDTPAATEIHNLRLEAGTPPNALLGRIYGHAHAAGGLVQLALQAEAAQRGLHLTDQGLVPRLATGKDKPPVAGAKLKLKASPHAAPDLLRPSPLLETYAAENRDALAASIQSGEQNTQGDVRVALLASRPEEMTALRLEAISRLRSGRLETGGGIHFGEGSPKGELAFVFTGAAAAYPGMGRDLFSAFPSLGKLMTKRFPTAQTVADTLATGLESAFSQLRATTLVSQAQHLLLTQKLGLNPTVAMGLSSGETNSLIAFGAWVDADGLMGTIGESGMYDRYLAGTFDTARKAWGEKAPIEWATWRLRTSEASVRDAVKPEPRCDITIIYSANDVVIAGEAVACQRVIKRLGAPAIRVSHDLTVHTPAMASYEKTWHQLHFRKTKAPDGVRFYANAINGSYKVSADSAANMLTAQAVTPINFPATLRAAYADGVRTFVEIGPRDTLTGAIQDTLGPKTLVLPADRFGAPALDCIAALAAHLFAAGHAINMDWLKRELTEAAANTIPLRIADKTSVTFAAHIKPPRLPKLARQPKPTARRRLALPKFPSIDPGSLPSAKPIRARTLPLPPGTSWTPPVVKTVGAAVLERTRAATPPTPPKATPPKTVTAKRASPAPAQPRKSITPLDRKAPTGASFTRADIEQAAVGNISSVFGKAFAAQDKYRRQVRMPRPPMLLCDRITGIDADALVQGKGTIWTETDVTADLWAVSDGMLRPGPLIEAGQADLALISWMGADLLNCSDRVYRLLGCELTFHEGGLPRVGETLRFQISIKGHAELSGVRMFFFEYDCYADERLLLSVRDGQAGFFTDEELANSKGVLWDAEEAGAPTPDPRLDAAAPTGKRSFSADEVAAFRSGDTYRCFGDGFERAAPHTRPARLPDGRLALFDEVVEFEPEGGPWKRGYLKARHHVSKDAWFYDGHFHEDPCMPGTLMAEAAVQALEFTAAGLGLTIERDSHVFEPAPGEAATFYCRGQVTPDADHDVTYEVFVDEVIDGEEPMVFASLLARSDGRKVFYCPRFGVRLRRQWPKPDNLGASPHYVNPGCDVRGDEIALIECGSGAPSNAFGSMYAPFDTMGAVPRLPQPPYHMVSRVISVSEPAGQQGAGLEAVAEYDIPEDAWYFEDGGTGTMPFSVLTEVILQPCGWLASYSGFALSGETRFRNLDGSGKLHRQVRPGDGMVRTTTKLTRCSRVGPMTIVFFALEATLADGTPIISLETSFGFFTKASLAAQAGLKPTDADRDFVKAPADPPSEADTRLKASQNRLALFDVIDRFEPTSGEAGLGRIRARQAVDPYAWYFKAHFFSDPVQPGSLGLDMLVQLLARAADLKGYADRFEHPVWEPIAETHEINWTYRGQVMPTAKQATPMVEILGVKERDDATVITGRGVLWVDGLKIYEMRELSVRICTAHAPSLHRHCTMFSVGNDGWLQSHRPTHTLPSLPLLAQAGMALRQARAAGFEGYPIELKAFSPKRWGSLGGDGLSVETRVTPDGEARLRGRDALSGDAPWYEVSAGKISQPVRGPKPKLQPKKHGKKRGDPYASGDLFHGPAMQPVISMRRDAKGFEAVLDLGAAIDPGDPFDPVILDGLVHGPPHETPEEWFDDAGNSAIYPVRIERLTVLGPLPESGKLTVRGRRQRRPEGSDDLPVLIEAYLEDGSLWARLNLIEKAYPKGKLGALNPLARKAFLTGENDQVVAPLSWEQSGRSLVSPADIMACDWLPGTVAAAWGLEGLTGADLIKGVAVKEFFARKWGIHPQKLTLDPPFVTGPNARSRYDLRFDKSERAWSVGDEPHG</sequence>
<keyword evidence="1" id="KW-0596">Phosphopantetheine</keyword>
<keyword evidence="4" id="KW-0456">Lyase</keyword>
<dbReference type="InterPro" id="IPR013114">
    <property type="entry name" value="FabA_FabZ"/>
</dbReference>
<dbReference type="GO" id="GO:0004315">
    <property type="term" value="F:3-oxoacyl-[acyl-carrier-protein] synthase activity"/>
    <property type="evidence" value="ECO:0007669"/>
    <property type="project" value="InterPro"/>
</dbReference>
<feature type="region of interest" description="Disordered" evidence="6">
    <location>
        <begin position="1291"/>
        <end position="1332"/>
    </location>
</feature>
<dbReference type="Gene3D" id="3.40.366.10">
    <property type="entry name" value="Malonyl-Coenzyme A Acyl Carrier Protein, domain 2"/>
    <property type="match status" value="1"/>
</dbReference>
<dbReference type="InterPro" id="IPR014030">
    <property type="entry name" value="Ketoacyl_synth_N"/>
</dbReference>
<keyword evidence="3 5" id="KW-0808">Transferase</keyword>
<dbReference type="InterPro" id="IPR029069">
    <property type="entry name" value="HotDog_dom_sf"/>
</dbReference>
<dbReference type="PANTHER" id="PTHR43074:SF1">
    <property type="entry name" value="BETA-KETOACYL SYNTHASE FAMILY PROTEIN-RELATED"/>
    <property type="match status" value="1"/>
</dbReference>
<dbReference type="Pfam" id="PF00109">
    <property type="entry name" value="ketoacyl-synt"/>
    <property type="match status" value="2"/>
</dbReference>
<feature type="compositionally biased region" description="Polar residues" evidence="6">
    <location>
        <begin position="13"/>
        <end position="25"/>
    </location>
</feature>
<feature type="compositionally biased region" description="Low complexity" evidence="6">
    <location>
        <begin position="1304"/>
        <end position="1313"/>
    </location>
</feature>
<dbReference type="Gene3D" id="3.30.70.250">
    <property type="entry name" value="Malonyl-CoA ACP transacylase, ACP-binding"/>
    <property type="match status" value="1"/>
</dbReference>
<feature type="region of interest" description="Disordered" evidence="6">
    <location>
        <begin position="516"/>
        <end position="541"/>
    </location>
</feature>
<dbReference type="InterPro" id="IPR018201">
    <property type="entry name" value="Ketoacyl_synth_AS"/>
</dbReference>
<dbReference type="PROSITE" id="PS00606">
    <property type="entry name" value="KS3_1"/>
    <property type="match status" value="1"/>
</dbReference>
<gene>
    <name evidence="8" type="ORF">D1224_03305</name>
</gene>
<evidence type="ECO:0000256" key="6">
    <source>
        <dbReference type="SAM" id="MobiDB-lite"/>
    </source>
</evidence>
<dbReference type="InterPro" id="IPR042104">
    <property type="entry name" value="PKS_dehydratase_sf"/>
</dbReference>
<reference evidence="8 9" key="1">
    <citation type="submission" date="2018-08" db="EMBL/GenBank/DDBJ databases">
        <title>Henriciella mobilis sp. nov., isolated from seawater.</title>
        <authorList>
            <person name="Cheng H."/>
            <person name="Wu Y.-H."/>
            <person name="Xu X.-W."/>
            <person name="Guo L.-L."/>
        </authorList>
    </citation>
    <scope>NUCLEOTIDE SEQUENCE [LARGE SCALE GENOMIC DNA]</scope>
    <source>
        <strain evidence="8 9">CCUG66934</strain>
    </source>
</reference>
<dbReference type="PANTHER" id="PTHR43074">
    <property type="entry name" value="OMEGA-3 POLYUNSATURATED FATTY ACID SYNTHASE PFAB-RELATED"/>
    <property type="match status" value="1"/>
</dbReference>
<dbReference type="GO" id="GO:0006633">
    <property type="term" value="P:fatty acid biosynthetic process"/>
    <property type="evidence" value="ECO:0007669"/>
    <property type="project" value="InterPro"/>
</dbReference>
<evidence type="ECO:0000256" key="1">
    <source>
        <dbReference type="ARBA" id="ARBA00022450"/>
    </source>
</evidence>
<keyword evidence="9" id="KW-1185">Reference proteome</keyword>
<dbReference type="PROSITE" id="PS52004">
    <property type="entry name" value="KS3_2"/>
    <property type="match status" value="1"/>
</dbReference>
<evidence type="ECO:0000256" key="4">
    <source>
        <dbReference type="ARBA" id="ARBA00023239"/>
    </source>
</evidence>
<dbReference type="InterPro" id="IPR016035">
    <property type="entry name" value="Acyl_Trfase/lysoPLipase"/>
</dbReference>
<dbReference type="InterPro" id="IPR014043">
    <property type="entry name" value="Acyl_transferase_dom"/>
</dbReference>
<dbReference type="InterPro" id="IPR020841">
    <property type="entry name" value="PKS_Beta-ketoAc_synthase_dom"/>
</dbReference>
<dbReference type="InterPro" id="IPR016039">
    <property type="entry name" value="Thiolase-like"/>
</dbReference>
<dbReference type="Gene3D" id="3.10.129.10">
    <property type="entry name" value="Hotdog Thioesterase"/>
    <property type="match status" value="4"/>
</dbReference>
<protein>
    <submittedName>
        <fullName evidence="8">Beta-ketoacyl synthase</fullName>
    </submittedName>
</protein>
<dbReference type="Gene3D" id="3.40.47.10">
    <property type="match status" value="2"/>
</dbReference>
<dbReference type="Proteomes" id="UP000265431">
    <property type="component" value="Unassembled WGS sequence"/>
</dbReference>
<keyword evidence="2" id="KW-0597">Phosphoprotein</keyword>
<feature type="region of interest" description="Disordered" evidence="6">
    <location>
        <begin position="2213"/>
        <end position="2243"/>
    </location>
</feature>
<evidence type="ECO:0000256" key="5">
    <source>
        <dbReference type="RuleBase" id="RU003694"/>
    </source>
</evidence>
<dbReference type="SMART" id="SM00825">
    <property type="entry name" value="PKS_KS"/>
    <property type="match status" value="1"/>
</dbReference>
<dbReference type="OrthoDB" id="9778690at2"/>
<name>A0A399R0A0_9PROT</name>
<dbReference type="Gene3D" id="3.10.129.110">
    <property type="entry name" value="Polyketide synthase dehydratase"/>
    <property type="match status" value="1"/>
</dbReference>
<dbReference type="Pfam" id="PF02801">
    <property type="entry name" value="Ketoacyl-synt_C"/>
    <property type="match status" value="1"/>
</dbReference>
<dbReference type="GO" id="GO:0016829">
    <property type="term" value="F:lyase activity"/>
    <property type="evidence" value="ECO:0007669"/>
    <property type="project" value="UniProtKB-KW"/>
</dbReference>
<evidence type="ECO:0000313" key="8">
    <source>
        <dbReference type="EMBL" id="RIJ23317.1"/>
    </source>
</evidence>
<feature type="compositionally biased region" description="Basic residues" evidence="6">
    <location>
        <begin position="2220"/>
        <end position="2232"/>
    </location>
</feature>
<dbReference type="InterPro" id="IPR052568">
    <property type="entry name" value="PKS-FAS_Synthase"/>
</dbReference>
<comment type="caution">
    <text evidence="8">The sequence shown here is derived from an EMBL/GenBank/DDBJ whole genome shotgun (WGS) entry which is preliminary data.</text>
</comment>
<dbReference type="SUPFAM" id="SSF52151">
    <property type="entry name" value="FabD/lysophospholipase-like"/>
    <property type="match status" value="1"/>
</dbReference>
<proteinExistence type="inferred from homology"/>
<feature type="domain" description="Ketosynthase family 3 (KS3)" evidence="7">
    <location>
        <begin position="57"/>
        <end position="470"/>
    </location>
</feature>
<feature type="compositionally biased region" description="Basic and acidic residues" evidence="6">
    <location>
        <begin position="516"/>
        <end position="532"/>
    </location>
</feature>
<dbReference type="CDD" id="cd00833">
    <property type="entry name" value="PKS"/>
    <property type="match status" value="1"/>
</dbReference>
<feature type="region of interest" description="Disordered" evidence="6">
    <location>
        <begin position="13"/>
        <end position="48"/>
    </location>
</feature>
<organism evidence="8 9">
    <name type="scientific">Henriciella barbarensis</name>
    <dbReference type="NCBI Taxonomy" id="86342"/>
    <lineage>
        <taxon>Bacteria</taxon>
        <taxon>Pseudomonadati</taxon>
        <taxon>Pseudomonadota</taxon>
        <taxon>Alphaproteobacteria</taxon>
        <taxon>Hyphomonadales</taxon>
        <taxon>Hyphomonadaceae</taxon>
        <taxon>Henriciella</taxon>
    </lineage>
</organism>
<dbReference type="InterPro" id="IPR001227">
    <property type="entry name" value="Ac_transferase_dom_sf"/>
</dbReference>
<comment type="similarity">
    <text evidence="5">Belongs to the thiolase-like superfamily. Beta-ketoacyl-ACP synthases family.</text>
</comment>
<dbReference type="EMBL" id="QWGB01000005">
    <property type="protein sequence ID" value="RIJ23317.1"/>
    <property type="molecule type" value="Genomic_DNA"/>
</dbReference>
<dbReference type="SMART" id="SM00827">
    <property type="entry name" value="PKS_AT"/>
    <property type="match status" value="1"/>
</dbReference>
<dbReference type="SUPFAM" id="SSF54637">
    <property type="entry name" value="Thioesterase/thiol ester dehydrase-isomerase"/>
    <property type="match status" value="4"/>
</dbReference>
<dbReference type="InterPro" id="IPR014031">
    <property type="entry name" value="Ketoacyl_synth_C"/>
</dbReference>
<evidence type="ECO:0000313" key="9">
    <source>
        <dbReference type="Proteomes" id="UP000265431"/>
    </source>
</evidence>